<dbReference type="EMBL" id="CP059572">
    <property type="protein sequence ID" value="QXJ21373.1"/>
    <property type="molecule type" value="Genomic_DNA"/>
</dbReference>
<proteinExistence type="predicted"/>
<organism evidence="3 4">
    <name type="scientific">Actinomadura graeca</name>
    <dbReference type="NCBI Taxonomy" id="2750812"/>
    <lineage>
        <taxon>Bacteria</taxon>
        <taxon>Bacillati</taxon>
        <taxon>Actinomycetota</taxon>
        <taxon>Actinomycetes</taxon>
        <taxon>Streptosporangiales</taxon>
        <taxon>Thermomonosporaceae</taxon>
        <taxon>Actinomadura</taxon>
    </lineage>
</organism>
<dbReference type="InterPro" id="IPR043917">
    <property type="entry name" value="DUF5753"/>
</dbReference>
<keyword evidence="4" id="KW-1185">Reference proteome</keyword>
<reference evidence="3" key="1">
    <citation type="submission" date="2020-07" db="EMBL/GenBank/DDBJ databases">
        <authorList>
            <person name="Tarantini F.S."/>
            <person name="Hong K.W."/>
            <person name="Chan K.G."/>
        </authorList>
    </citation>
    <scope>NUCLEOTIDE SEQUENCE</scope>
    <source>
        <strain evidence="3">32-07</strain>
    </source>
</reference>
<protein>
    <recommendedName>
        <fullName evidence="2">DUF5753 domain-containing protein</fullName>
    </recommendedName>
</protein>
<sequence length="363" mass="40771">MTDEAKQRVIDGFLATLDAARAVAAPSSYAAIEDCAEAIRRRPRRPAGGPVIPLRSSTVHDLFTKPRRQLPRWEMSLSLVIVFREMTARRGLDPDATVGTVAEWKQRHEAATKELAGMRRAARRRNDPETSDSPHAPKPAPFSFPNGHDGLFDVEDARRAVLLDWAKRQRPASTGAAGSLQSCLVLEEWCSRLRIYDPHGIPAHLQTAEFAAHLQLTSRPGAEDGADPRGLQAHGQRMLRRGTAVLLWFVLEERTLRRPPFRDMPADVWRRQLRHMLELTELNQVTIQIRPAGSPHFCAHGPIRLLRFRELDSPDVLVLHQWHHALYPHESTLVCKCYGLVNGLAVSAAPPDESVRILHKLLT</sequence>
<evidence type="ECO:0000259" key="2">
    <source>
        <dbReference type="Pfam" id="PF19054"/>
    </source>
</evidence>
<gene>
    <name evidence="3" type="ORF">AGRA3207_002221</name>
</gene>
<feature type="region of interest" description="Disordered" evidence="1">
    <location>
        <begin position="114"/>
        <end position="148"/>
    </location>
</feature>
<dbReference type="Proteomes" id="UP001049518">
    <property type="component" value="Chromosome"/>
</dbReference>
<evidence type="ECO:0000313" key="4">
    <source>
        <dbReference type="Proteomes" id="UP001049518"/>
    </source>
</evidence>
<name>A0ABX8QRG2_9ACTN</name>
<feature type="domain" description="DUF5753" evidence="2">
    <location>
        <begin position="181"/>
        <end position="359"/>
    </location>
</feature>
<dbReference type="Pfam" id="PF19054">
    <property type="entry name" value="DUF5753"/>
    <property type="match status" value="1"/>
</dbReference>
<evidence type="ECO:0000256" key="1">
    <source>
        <dbReference type="SAM" id="MobiDB-lite"/>
    </source>
</evidence>
<accession>A0ABX8QRG2</accession>
<dbReference type="RefSeq" id="WP_231334520.1">
    <property type="nucleotide sequence ID" value="NZ_CP059572.1"/>
</dbReference>
<evidence type="ECO:0000313" key="3">
    <source>
        <dbReference type="EMBL" id="QXJ21373.1"/>
    </source>
</evidence>